<dbReference type="GO" id="GO:0004713">
    <property type="term" value="F:protein tyrosine kinase activity"/>
    <property type="evidence" value="ECO:0007669"/>
    <property type="project" value="TreeGrafter"/>
</dbReference>
<dbReference type="Gene3D" id="3.40.50.1000">
    <property type="entry name" value="HAD superfamily/HAD-like"/>
    <property type="match status" value="1"/>
</dbReference>
<dbReference type="RefSeq" id="WP_168629878.1">
    <property type="nucleotide sequence ID" value="NZ_BONL01000016.1"/>
</dbReference>
<dbReference type="GO" id="GO:0005829">
    <property type="term" value="C:cytosol"/>
    <property type="evidence" value="ECO:0007669"/>
    <property type="project" value="TreeGrafter"/>
</dbReference>
<dbReference type="PANTHER" id="PTHR43434">
    <property type="entry name" value="PHOSPHOGLYCOLATE PHOSPHATASE"/>
    <property type="match status" value="1"/>
</dbReference>
<dbReference type="InterPro" id="IPR041492">
    <property type="entry name" value="HAD_2"/>
</dbReference>
<comment type="caution">
    <text evidence="1">The sequence shown here is derived from an EMBL/GenBank/DDBJ whole genome shotgun (WGS) entry which is preliminary data.</text>
</comment>
<dbReference type="EMBL" id="JAAXOX010000003">
    <property type="protein sequence ID" value="NKY22779.1"/>
    <property type="molecule type" value="Genomic_DNA"/>
</dbReference>
<evidence type="ECO:0000313" key="1">
    <source>
        <dbReference type="EMBL" id="NKY22779.1"/>
    </source>
</evidence>
<dbReference type="SUPFAM" id="SSF56784">
    <property type="entry name" value="HAD-like"/>
    <property type="match status" value="1"/>
</dbReference>
<dbReference type="InterPro" id="IPR023198">
    <property type="entry name" value="PGP-like_dom2"/>
</dbReference>
<proteinExistence type="predicted"/>
<dbReference type="AlphaFoldDB" id="A0A7X6QZ17"/>
<dbReference type="Gene3D" id="1.10.150.240">
    <property type="entry name" value="Putative phosphatase, domain 2"/>
    <property type="match status" value="1"/>
</dbReference>
<sequence length="222" mass="23051">MSPRRPLVLLDLDGTLTDSAPGILGSIRDTYAQLGIPVPAEDVLRGFVGPPLHENLLGHGVPADRLDEAVAAYRRSYATGMFDNAVYPGIPAALADLRDAGARLIVATSKPEPFAVRICAHLDLTRRVDAIAGASMDGRRGSKAQVVARALAMAGLDAHGPRIMVGDREHDVHGAREHGIATIGAGWGYAAPGELAAAGAFAVADHPGDLARTALAALDHRG</sequence>
<dbReference type="PANTHER" id="PTHR43434:SF20">
    <property type="entry name" value="5'-NUCLEOTIDASE"/>
    <property type="match status" value="1"/>
</dbReference>
<reference evidence="1 2" key="1">
    <citation type="submission" date="2020-04" db="EMBL/GenBank/DDBJ databases">
        <title>MicrobeNet Type strains.</title>
        <authorList>
            <person name="Nicholson A.C."/>
        </authorList>
    </citation>
    <scope>NUCLEOTIDE SEQUENCE [LARGE SCALE GENOMIC DNA]</scope>
    <source>
        <strain evidence="1 2">ATCC BAA-788</strain>
    </source>
</reference>
<dbReference type="GO" id="GO:0016787">
    <property type="term" value="F:hydrolase activity"/>
    <property type="evidence" value="ECO:0007669"/>
    <property type="project" value="UniProtKB-KW"/>
</dbReference>
<accession>A0A7X6QZ17</accession>
<dbReference type="Pfam" id="PF13419">
    <property type="entry name" value="HAD_2"/>
    <property type="match status" value="1"/>
</dbReference>
<evidence type="ECO:0000313" key="2">
    <source>
        <dbReference type="Proteomes" id="UP000581206"/>
    </source>
</evidence>
<dbReference type="InterPro" id="IPR036412">
    <property type="entry name" value="HAD-like_sf"/>
</dbReference>
<keyword evidence="1" id="KW-0378">Hydrolase</keyword>
<dbReference type="InterPro" id="IPR050155">
    <property type="entry name" value="HAD-like_hydrolase_sf"/>
</dbReference>
<dbReference type="SFLD" id="SFLDG01129">
    <property type="entry name" value="C1.5:_HAD__Beta-PGM__Phosphata"/>
    <property type="match status" value="1"/>
</dbReference>
<protein>
    <submittedName>
        <fullName evidence="1">HAD hydrolase-like protein</fullName>
    </submittedName>
</protein>
<organism evidence="1 2">
    <name type="scientific">Cellulomonas denverensis</name>
    <dbReference type="NCBI Taxonomy" id="264297"/>
    <lineage>
        <taxon>Bacteria</taxon>
        <taxon>Bacillati</taxon>
        <taxon>Actinomycetota</taxon>
        <taxon>Actinomycetes</taxon>
        <taxon>Micrococcales</taxon>
        <taxon>Cellulomonadaceae</taxon>
        <taxon>Cellulomonas</taxon>
    </lineage>
</organism>
<keyword evidence="2" id="KW-1185">Reference proteome</keyword>
<dbReference type="Proteomes" id="UP000581206">
    <property type="component" value="Unassembled WGS sequence"/>
</dbReference>
<dbReference type="SFLD" id="SFLDS00003">
    <property type="entry name" value="Haloacid_Dehalogenase"/>
    <property type="match status" value="1"/>
</dbReference>
<dbReference type="InterPro" id="IPR023214">
    <property type="entry name" value="HAD_sf"/>
</dbReference>
<gene>
    <name evidence="1" type="ORF">HGA03_08900</name>
</gene>
<name>A0A7X6QZ17_9CELL</name>